<dbReference type="InterPro" id="IPR006777">
    <property type="entry name" value="Microvir_H"/>
</dbReference>
<keyword evidence="3" id="KW-1185">Reference proteome</keyword>
<evidence type="ECO:0000313" key="3">
    <source>
        <dbReference type="Proteomes" id="UP000696573"/>
    </source>
</evidence>
<name>A0A9N9YKU9_9HYPO</name>
<evidence type="ECO:0000313" key="2">
    <source>
        <dbReference type="EMBL" id="CAH0021790.1"/>
    </source>
</evidence>
<comment type="caution">
    <text evidence="2">The sequence shown here is derived from an EMBL/GenBank/DDBJ whole genome shotgun (WGS) entry which is preliminary data.</text>
</comment>
<dbReference type="Pfam" id="PF04687">
    <property type="entry name" value="Microvir_H"/>
    <property type="match status" value="1"/>
</dbReference>
<reference evidence="2" key="1">
    <citation type="submission" date="2021-10" db="EMBL/GenBank/DDBJ databases">
        <authorList>
            <person name="Piombo E."/>
        </authorList>
    </citation>
    <scope>NUCLEOTIDE SEQUENCE</scope>
</reference>
<dbReference type="OrthoDB" id="6236587at2759"/>
<proteinExistence type="predicted"/>
<feature type="region of interest" description="Disordered" evidence="1">
    <location>
        <begin position="167"/>
        <end position="191"/>
    </location>
</feature>
<dbReference type="Proteomes" id="UP000696573">
    <property type="component" value="Unassembled WGS sequence"/>
</dbReference>
<dbReference type="EMBL" id="CABFNQ020000666">
    <property type="protein sequence ID" value="CAH0021790.1"/>
    <property type="molecule type" value="Genomic_DNA"/>
</dbReference>
<protein>
    <submittedName>
        <fullName evidence="2">Uncharacterized protein</fullName>
    </submittedName>
</protein>
<feature type="compositionally biased region" description="Polar residues" evidence="1">
    <location>
        <begin position="180"/>
        <end position="191"/>
    </location>
</feature>
<dbReference type="GO" id="GO:0046718">
    <property type="term" value="P:symbiont entry into host cell"/>
    <property type="evidence" value="ECO:0007669"/>
    <property type="project" value="InterPro"/>
</dbReference>
<organism evidence="2 3">
    <name type="scientific">Clonostachys rhizophaga</name>
    <dbReference type="NCBI Taxonomy" id="160324"/>
    <lineage>
        <taxon>Eukaryota</taxon>
        <taxon>Fungi</taxon>
        <taxon>Dikarya</taxon>
        <taxon>Ascomycota</taxon>
        <taxon>Pezizomycotina</taxon>
        <taxon>Sordariomycetes</taxon>
        <taxon>Hypocreomycetidae</taxon>
        <taxon>Hypocreales</taxon>
        <taxon>Bionectriaceae</taxon>
        <taxon>Clonostachys</taxon>
    </lineage>
</organism>
<evidence type="ECO:0000256" key="1">
    <source>
        <dbReference type="SAM" id="MobiDB-lite"/>
    </source>
</evidence>
<accession>A0A9N9YKU9</accession>
<gene>
    <name evidence="2" type="ORF">CRHIZ90672A_00019165</name>
</gene>
<feature type="non-terminal residue" evidence="2">
    <location>
        <position position="191"/>
    </location>
</feature>
<dbReference type="AlphaFoldDB" id="A0A9N9YKU9"/>
<sequence>MFGAIAGGIASALAGGAMSKLFGGGQKAASGGIQGDVLATDNNTVGMGDAGIKSAIQGSNVPNPDEAVPSFVSGAMAKAGKGLLEGTLQAGTSAVSDKLLDLVGLGGKSAADKGKDTRDYLAAAFPELNAWERAGADASSAGMVDAGFENQKELTKMQLDNQKEIAEMQNETQKEIAGIQSATSRQNTKDQ</sequence>
<dbReference type="Gene3D" id="6.10.250.2700">
    <property type="match status" value="1"/>
</dbReference>